<dbReference type="FunFam" id="3.40.50.300:FF:001252">
    <property type="entry name" value="AIG1 family protein"/>
    <property type="match status" value="1"/>
</dbReference>
<comment type="cofactor">
    <cofactor evidence="1">
        <name>Mg(2+)</name>
        <dbReference type="ChEBI" id="CHEBI:18420"/>
    </cofactor>
</comment>
<keyword evidence="14" id="KW-0342">GTP-binding</keyword>
<dbReference type="GO" id="GO:0016020">
    <property type="term" value="C:membrane"/>
    <property type="evidence" value="ECO:0007669"/>
    <property type="project" value="UniProtKB-SubCell"/>
</dbReference>
<evidence type="ECO:0000259" key="18">
    <source>
        <dbReference type="PROSITE" id="PS51720"/>
    </source>
</evidence>
<proteinExistence type="predicted"/>
<reference evidence="19 20" key="1">
    <citation type="submission" date="2016-05" db="EMBL/GenBank/DDBJ databases">
        <title>First whole genome sequencing of Entamoeba histolytica HM1:IMSS-clone-6.</title>
        <authorList>
            <person name="Mukherjee Avik.K."/>
            <person name="Izumyama S."/>
            <person name="Nakada-Tsukui K."/>
            <person name="Nozaki T."/>
        </authorList>
    </citation>
    <scope>NUCLEOTIDE SEQUENCE [LARGE SCALE GENOMIC DNA]</scope>
    <source>
        <strain evidence="19 20">HM1:IMSS clone 6</strain>
    </source>
</reference>
<evidence type="ECO:0000313" key="20">
    <source>
        <dbReference type="Proteomes" id="UP000078387"/>
    </source>
</evidence>
<evidence type="ECO:0000256" key="16">
    <source>
        <dbReference type="ARBA" id="ARBA00024013"/>
    </source>
</evidence>
<evidence type="ECO:0000256" key="3">
    <source>
        <dbReference type="ARBA" id="ARBA00022448"/>
    </source>
</evidence>
<dbReference type="GO" id="GO:0016787">
    <property type="term" value="F:hydrolase activity"/>
    <property type="evidence" value="ECO:0007669"/>
    <property type="project" value="UniProtKB-KW"/>
</dbReference>
<keyword evidence="5" id="KW-0934">Plastid</keyword>
<evidence type="ECO:0000256" key="10">
    <source>
        <dbReference type="ARBA" id="ARBA00022805"/>
    </source>
</evidence>
<dbReference type="GO" id="GO:0046872">
    <property type="term" value="F:metal ion binding"/>
    <property type="evidence" value="ECO:0007669"/>
    <property type="project" value="UniProtKB-KW"/>
</dbReference>
<keyword evidence="6 17" id="KW-0812">Transmembrane</keyword>
<comment type="subcellular location">
    <subcellularLocation>
        <location evidence="2">Membrane</location>
        <topology evidence="2">Single-pass membrane protein</topology>
    </subcellularLocation>
    <subcellularLocation>
        <location evidence="16">Plastid</location>
        <location evidence="16">Chloroplast outer membrane</location>
    </subcellularLocation>
</comment>
<dbReference type="Proteomes" id="UP000078387">
    <property type="component" value="Unassembled WGS sequence"/>
</dbReference>
<dbReference type="OMA" id="YYNGEIR"/>
<keyword evidence="10" id="KW-1002">Plastid outer membrane</keyword>
<dbReference type="PANTHER" id="PTHR10903:SF135">
    <property type="entry name" value="TRANSLOCASE OF CHLOROPLAST 120, CHLOROPLASTIC-RELATED"/>
    <property type="match status" value="1"/>
</dbReference>
<dbReference type="GO" id="GO:0005525">
    <property type="term" value="F:GTP binding"/>
    <property type="evidence" value="ECO:0007669"/>
    <property type="project" value="UniProtKB-KW"/>
</dbReference>
<dbReference type="VEuPathDB" id="AmoebaDB:KM1_117870"/>
<evidence type="ECO:0000256" key="8">
    <source>
        <dbReference type="ARBA" id="ARBA00022741"/>
    </source>
</evidence>
<accession>A0A5K1VA11</accession>
<dbReference type="VEuPathDB" id="AmoebaDB:EHI_119040"/>
<dbReference type="AlphaFoldDB" id="A0A5K1VA11"/>
<dbReference type="VEuPathDB" id="AmoebaDB:EHI5A_268520"/>
<feature type="transmembrane region" description="Helical" evidence="17">
    <location>
        <begin position="285"/>
        <end position="305"/>
    </location>
</feature>
<evidence type="ECO:0000256" key="11">
    <source>
        <dbReference type="ARBA" id="ARBA00022842"/>
    </source>
</evidence>
<dbReference type="Gene3D" id="3.40.50.300">
    <property type="entry name" value="P-loop containing nucleotide triphosphate hydrolases"/>
    <property type="match status" value="1"/>
</dbReference>
<protein>
    <submittedName>
        <fullName evidence="19">AIG1 family protein putative</fullName>
    </submittedName>
</protein>
<evidence type="ECO:0000256" key="2">
    <source>
        <dbReference type="ARBA" id="ARBA00004167"/>
    </source>
</evidence>
<keyword evidence="13 17" id="KW-1133">Transmembrane helix</keyword>
<organism evidence="19 20">
    <name type="scientific">Entamoeba histolytica</name>
    <dbReference type="NCBI Taxonomy" id="5759"/>
    <lineage>
        <taxon>Eukaryota</taxon>
        <taxon>Amoebozoa</taxon>
        <taxon>Evosea</taxon>
        <taxon>Archamoebae</taxon>
        <taxon>Mastigamoebida</taxon>
        <taxon>Entamoebidae</taxon>
        <taxon>Entamoeba</taxon>
    </lineage>
</organism>
<evidence type="ECO:0000256" key="4">
    <source>
        <dbReference type="ARBA" id="ARBA00022528"/>
    </source>
</evidence>
<dbReference type="InterPro" id="IPR027417">
    <property type="entry name" value="P-loop_NTPase"/>
</dbReference>
<keyword evidence="8" id="KW-0547">Nucleotide-binding</keyword>
<dbReference type="VEuPathDB" id="AmoebaDB:EHI8A_196910"/>
<dbReference type="Pfam" id="PF04548">
    <property type="entry name" value="AIG1"/>
    <property type="match status" value="1"/>
</dbReference>
<dbReference type="PANTHER" id="PTHR10903">
    <property type="entry name" value="GTPASE, IMAP FAMILY MEMBER-RELATED"/>
    <property type="match status" value="1"/>
</dbReference>
<evidence type="ECO:0000256" key="9">
    <source>
        <dbReference type="ARBA" id="ARBA00022801"/>
    </source>
</evidence>
<keyword evidence="12" id="KW-0653">Protein transport</keyword>
<keyword evidence="3" id="KW-0813">Transport</keyword>
<keyword evidence="4" id="KW-0150">Chloroplast</keyword>
<name>A0A5K1VA11_ENTHI</name>
<gene>
    <name evidence="19" type="ORF">CL6EHI_119040</name>
</gene>
<sequence length="308" mass="35152">MSVSEDKPKQTKLLLIGETGNGKSSVGNFILQKNLFEVSDDTNSETRDVVVQSGEGERSDVTVIDTPSLQESKEFNENFLNGMVNIVQEEGGINGIVIVLNYNTNRISNNNKIMIQIMSKIFPSHDFWRHVCIVWNKCYYSISDRQLTNQKEIKRNEFLPELLRLTEIFTGAEENIETPMYYVDSQPDEDYDNRRSENEIERLIEWGRGINPINIDTSNLEKAPVIEVKEETESMGNTGKYIETQFKWMRREIGIGFNGEIKYGDWEIVKVMSNEKQSSNPLKTVIVIGAIVITIGAIGAIIFCFSKR</sequence>
<comment type="caution">
    <text evidence="19">The sequence shown here is derived from an EMBL/GenBank/DDBJ whole genome shotgun (WGS) entry which is preliminary data.</text>
</comment>
<evidence type="ECO:0000256" key="12">
    <source>
        <dbReference type="ARBA" id="ARBA00022927"/>
    </source>
</evidence>
<evidence type="ECO:0000256" key="1">
    <source>
        <dbReference type="ARBA" id="ARBA00001946"/>
    </source>
</evidence>
<feature type="domain" description="AIG1-type G" evidence="18">
    <location>
        <begin position="8"/>
        <end position="233"/>
    </location>
</feature>
<dbReference type="SUPFAM" id="SSF52540">
    <property type="entry name" value="P-loop containing nucleoside triphosphate hydrolases"/>
    <property type="match status" value="1"/>
</dbReference>
<dbReference type="PROSITE" id="PS51720">
    <property type="entry name" value="G_AIG1"/>
    <property type="match status" value="1"/>
</dbReference>
<keyword evidence="9" id="KW-0378">Hydrolase</keyword>
<evidence type="ECO:0000256" key="5">
    <source>
        <dbReference type="ARBA" id="ARBA00022640"/>
    </source>
</evidence>
<dbReference type="InterPro" id="IPR006703">
    <property type="entry name" value="G_AIG1"/>
</dbReference>
<keyword evidence="7" id="KW-0479">Metal-binding</keyword>
<keyword evidence="11" id="KW-0460">Magnesium</keyword>
<dbReference type="EMBL" id="BDEQ01000001">
    <property type="protein sequence ID" value="GAT96440.1"/>
    <property type="molecule type" value="Genomic_DNA"/>
</dbReference>
<evidence type="ECO:0000313" key="19">
    <source>
        <dbReference type="EMBL" id="GAT96440.1"/>
    </source>
</evidence>
<evidence type="ECO:0000256" key="13">
    <source>
        <dbReference type="ARBA" id="ARBA00022989"/>
    </source>
</evidence>
<evidence type="ECO:0000256" key="17">
    <source>
        <dbReference type="SAM" id="Phobius"/>
    </source>
</evidence>
<dbReference type="InterPro" id="IPR045058">
    <property type="entry name" value="GIMA/IAN/Toc"/>
</dbReference>
<dbReference type="GO" id="GO:0015031">
    <property type="term" value="P:protein transport"/>
    <property type="evidence" value="ECO:0007669"/>
    <property type="project" value="UniProtKB-KW"/>
</dbReference>
<keyword evidence="15 17" id="KW-0472">Membrane</keyword>
<evidence type="ECO:0000256" key="15">
    <source>
        <dbReference type="ARBA" id="ARBA00023136"/>
    </source>
</evidence>
<dbReference type="VEuPathDB" id="AmoebaDB:EHI7A_163560"/>
<evidence type="ECO:0000256" key="7">
    <source>
        <dbReference type="ARBA" id="ARBA00022723"/>
    </source>
</evidence>
<evidence type="ECO:0000256" key="6">
    <source>
        <dbReference type="ARBA" id="ARBA00022692"/>
    </source>
</evidence>
<evidence type="ECO:0000256" key="14">
    <source>
        <dbReference type="ARBA" id="ARBA00023134"/>
    </source>
</evidence>